<organism evidence="2 3">
    <name type="scientific">Halalkalibacter akibai (strain ATCC 43226 / DSM 21942 / CIP 109018 / JCM 9157 / 1139)</name>
    <name type="common">Bacillus akibai</name>
    <dbReference type="NCBI Taxonomy" id="1236973"/>
    <lineage>
        <taxon>Bacteria</taxon>
        <taxon>Bacillati</taxon>
        <taxon>Bacillota</taxon>
        <taxon>Bacilli</taxon>
        <taxon>Bacillales</taxon>
        <taxon>Bacillaceae</taxon>
        <taxon>Halalkalibacter</taxon>
    </lineage>
</organism>
<dbReference type="Proteomes" id="UP000018896">
    <property type="component" value="Unassembled WGS sequence"/>
</dbReference>
<dbReference type="EMBL" id="BAUV01000007">
    <property type="protein sequence ID" value="GAE34313.1"/>
    <property type="molecule type" value="Genomic_DNA"/>
</dbReference>
<reference evidence="2 3" key="1">
    <citation type="journal article" date="2014" name="Genome Announc.">
        <title>Draft Genome Sequences of Three Alkaliphilic Bacillus Strains, Bacillus wakoensis JCM 9140T, Bacillus akibai JCM 9157T, and Bacillus hemicellulosilyticus JCM 9152T.</title>
        <authorList>
            <person name="Yuki M."/>
            <person name="Oshima K."/>
            <person name="Suda W."/>
            <person name="Oshida Y."/>
            <person name="Kitamura K."/>
            <person name="Iida T."/>
            <person name="Hattori M."/>
            <person name="Ohkuma M."/>
        </authorList>
    </citation>
    <scope>NUCLEOTIDE SEQUENCE [LARGE SCALE GENOMIC DNA]</scope>
    <source>
        <strain evidence="2 3">JCM 9157</strain>
    </source>
</reference>
<evidence type="ECO:0000313" key="3">
    <source>
        <dbReference type="Proteomes" id="UP000018896"/>
    </source>
</evidence>
<dbReference type="AlphaFoldDB" id="W4QRN8"/>
<feature type="compositionally biased region" description="Polar residues" evidence="1">
    <location>
        <begin position="78"/>
        <end position="106"/>
    </location>
</feature>
<accession>W4QRN8</accession>
<proteinExistence type="predicted"/>
<name>W4QRN8_HALA3</name>
<comment type="caution">
    <text evidence="2">The sequence shown here is derived from an EMBL/GenBank/DDBJ whole genome shotgun (WGS) entry which is preliminary data.</text>
</comment>
<keyword evidence="3" id="KW-1185">Reference proteome</keyword>
<gene>
    <name evidence="2" type="ORF">JCM9157_1361</name>
</gene>
<evidence type="ECO:0000256" key="1">
    <source>
        <dbReference type="SAM" id="MobiDB-lite"/>
    </source>
</evidence>
<protein>
    <submittedName>
        <fullName evidence="2">Uncharacterized protein</fullName>
    </submittedName>
</protein>
<sequence>MFSQRNHPFTKPPTAMGFNPFEYGFQQLPLNKPFFKNFFKQHPPFQPHSNQQVPPFQMDNPFTSGFMNPNVLQMQNPFSSHFFQGNPQGQSPQHVQQAANPNQIDTYPQPPTSNPQSWLTDGSLDFKKMGGGFQQAMSLYQQVKPLWNLIVK</sequence>
<dbReference type="RefSeq" id="WP_035663130.1">
    <property type="nucleotide sequence ID" value="NZ_BAUV01000007.1"/>
</dbReference>
<feature type="region of interest" description="Disordered" evidence="1">
    <location>
        <begin position="78"/>
        <end position="122"/>
    </location>
</feature>
<dbReference type="OrthoDB" id="2943666at2"/>
<dbReference type="eggNOG" id="ENOG5030E2N">
    <property type="taxonomic scope" value="Bacteria"/>
</dbReference>
<evidence type="ECO:0000313" key="2">
    <source>
        <dbReference type="EMBL" id="GAE34313.1"/>
    </source>
</evidence>